<feature type="region of interest" description="Disordered" evidence="10">
    <location>
        <begin position="1"/>
        <end position="38"/>
    </location>
</feature>
<dbReference type="GO" id="GO:0003677">
    <property type="term" value="F:DNA binding"/>
    <property type="evidence" value="ECO:0007669"/>
    <property type="project" value="UniProtKB-UniRule"/>
</dbReference>
<dbReference type="GO" id="GO:0008270">
    <property type="term" value="F:zinc ion binding"/>
    <property type="evidence" value="ECO:0007669"/>
    <property type="project" value="UniProtKB-KW"/>
</dbReference>
<evidence type="ECO:0000256" key="6">
    <source>
        <dbReference type="ARBA" id="ARBA00023163"/>
    </source>
</evidence>
<evidence type="ECO:0000313" key="13">
    <source>
        <dbReference type="Proteomes" id="UP000092600"/>
    </source>
</evidence>
<proteinExistence type="predicted"/>
<dbReference type="PROSITE" id="PS50884">
    <property type="entry name" value="ZF_DOF_2"/>
    <property type="match status" value="1"/>
</dbReference>
<dbReference type="InterPro" id="IPR003851">
    <property type="entry name" value="Znf_Dof"/>
</dbReference>
<evidence type="ECO:0000256" key="7">
    <source>
        <dbReference type="ARBA" id="ARBA00023242"/>
    </source>
</evidence>
<comment type="caution">
    <text evidence="12">The sequence shown here is derived from an EMBL/GenBank/DDBJ whole genome shotgun (WGS) entry which is preliminary data.</text>
</comment>
<feature type="domain" description="Dof-type" evidence="11">
    <location>
        <begin position="38"/>
        <end position="92"/>
    </location>
</feature>
<dbReference type="Proteomes" id="UP000092600">
    <property type="component" value="Unassembled WGS sequence"/>
</dbReference>
<evidence type="ECO:0000256" key="3">
    <source>
        <dbReference type="ARBA" id="ARBA00022833"/>
    </source>
</evidence>
<organism evidence="12 13">
    <name type="scientific">Ananas comosus</name>
    <name type="common">Pineapple</name>
    <name type="synonym">Ananas ananas</name>
    <dbReference type="NCBI Taxonomy" id="4615"/>
    <lineage>
        <taxon>Eukaryota</taxon>
        <taxon>Viridiplantae</taxon>
        <taxon>Streptophyta</taxon>
        <taxon>Embryophyta</taxon>
        <taxon>Tracheophyta</taxon>
        <taxon>Spermatophyta</taxon>
        <taxon>Magnoliopsida</taxon>
        <taxon>Liliopsida</taxon>
        <taxon>Poales</taxon>
        <taxon>Bromeliaceae</taxon>
        <taxon>Bromelioideae</taxon>
        <taxon>Ananas</taxon>
    </lineage>
</organism>
<dbReference type="STRING" id="4615.A0A199W5N1"/>
<feature type="compositionally biased region" description="Low complexity" evidence="10">
    <location>
        <begin position="14"/>
        <end position="29"/>
    </location>
</feature>
<gene>
    <name evidence="12" type="ORF">ACMD2_12072</name>
</gene>
<evidence type="ECO:0000256" key="9">
    <source>
        <dbReference type="RuleBase" id="RU369094"/>
    </source>
</evidence>
<name>A0A199W5N1_ANACO</name>
<keyword evidence="6 9" id="KW-0804">Transcription</keyword>
<accession>A0A199W5N1</accession>
<dbReference type="EMBL" id="LSRQ01000173">
    <property type="protein sequence ID" value="OAY84787.1"/>
    <property type="molecule type" value="Genomic_DNA"/>
</dbReference>
<evidence type="ECO:0000313" key="12">
    <source>
        <dbReference type="EMBL" id="OAY84787.1"/>
    </source>
</evidence>
<keyword evidence="5 8" id="KW-0238">DNA-binding</keyword>
<evidence type="ECO:0000256" key="10">
    <source>
        <dbReference type="SAM" id="MobiDB-lite"/>
    </source>
</evidence>
<keyword evidence="7 8" id="KW-0539">Nucleus</keyword>
<dbReference type="PROSITE" id="PS01361">
    <property type="entry name" value="ZF_DOF_1"/>
    <property type="match status" value="1"/>
</dbReference>
<dbReference type="PANTHER" id="PTHR31992:SF344">
    <property type="entry name" value="DOF ZINC FINGER PROTEIN"/>
    <property type="match status" value="1"/>
</dbReference>
<dbReference type="AlphaFoldDB" id="A0A199W5N1"/>
<evidence type="ECO:0000256" key="8">
    <source>
        <dbReference type="PROSITE-ProRule" id="PRU00071"/>
    </source>
</evidence>
<keyword evidence="3 9" id="KW-0862">Zinc</keyword>
<dbReference type="PANTHER" id="PTHR31992">
    <property type="entry name" value="DOF ZINC FINGER PROTEIN DOF1.4-RELATED"/>
    <property type="match status" value="1"/>
</dbReference>
<keyword evidence="1 9" id="KW-0479">Metal-binding</keyword>
<comment type="function">
    <text evidence="9">Transcription factor that binds specifically to a 5'-AA[AG]G-3' consensus core sequence.</text>
</comment>
<feature type="compositionally biased region" description="Low complexity" evidence="10">
    <location>
        <begin position="101"/>
        <end position="117"/>
    </location>
</feature>
<sequence length="260" mass="27320">MTQTTSKPPPAAPPAAAAAAEDRTQQQQQGASASESALRCPRCESSNTKFCYFNNYSLSQPRHFCKACKRYWTRGGALRNVPVGGGCRKNKRLRKLPPHTPKSTSTATATATAAAAAAPPPHPLQLIPNSDFSDTTATAINPLLLFSSSSSADFSFPAPPISHLDSIDVGYISNQFQLMPDNLVAANNLLLESTLSHPPPPLYGENGSVGLIKEAKLPSSESISSFATNNFFPSSGGIGGYGYGYGYGYGGYGSSVAPLI</sequence>
<evidence type="ECO:0000256" key="1">
    <source>
        <dbReference type="ARBA" id="ARBA00022723"/>
    </source>
</evidence>
<feature type="region of interest" description="Disordered" evidence="10">
    <location>
        <begin position="87"/>
        <end position="120"/>
    </location>
</feature>
<keyword evidence="2 8" id="KW-0863">Zinc-finger</keyword>
<keyword evidence="4 9" id="KW-0805">Transcription regulation</keyword>
<dbReference type="InterPro" id="IPR045174">
    <property type="entry name" value="Dof"/>
</dbReference>
<reference evidence="12 13" key="1">
    <citation type="journal article" date="2016" name="DNA Res.">
        <title>The draft genome of MD-2 pineapple using hybrid error correction of long reads.</title>
        <authorList>
            <person name="Redwan R.M."/>
            <person name="Saidin A."/>
            <person name="Kumar S.V."/>
        </authorList>
    </citation>
    <scope>NUCLEOTIDE SEQUENCE [LARGE SCALE GENOMIC DNA]</scope>
    <source>
        <strain evidence="13">cv. MD2</strain>
        <tissue evidence="12">Leaf</tissue>
    </source>
</reference>
<evidence type="ECO:0000256" key="2">
    <source>
        <dbReference type="ARBA" id="ARBA00022771"/>
    </source>
</evidence>
<protein>
    <recommendedName>
        <fullName evidence="9">Dof zinc finger protein</fullName>
    </recommendedName>
</protein>
<evidence type="ECO:0000259" key="11">
    <source>
        <dbReference type="PROSITE" id="PS50884"/>
    </source>
</evidence>
<dbReference type="GO" id="GO:0005634">
    <property type="term" value="C:nucleus"/>
    <property type="evidence" value="ECO:0007669"/>
    <property type="project" value="UniProtKB-SubCell"/>
</dbReference>
<dbReference type="GO" id="GO:0003700">
    <property type="term" value="F:DNA-binding transcription factor activity"/>
    <property type="evidence" value="ECO:0007669"/>
    <property type="project" value="UniProtKB-UniRule"/>
</dbReference>
<evidence type="ECO:0000256" key="4">
    <source>
        <dbReference type="ARBA" id="ARBA00023015"/>
    </source>
</evidence>
<comment type="subcellular location">
    <subcellularLocation>
        <location evidence="8 9">Nucleus</location>
    </subcellularLocation>
</comment>
<evidence type="ECO:0000256" key="5">
    <source>
        <dbReference type="ARBA" id="ARBA00023125"/>
    </source>
</evidence>
<feature type="compositionally biased region" description="Basic residues" evidence="10">
    <location>
        <begin position="88"/>
        <end position="97"/>
    </location>
</feature>
<dbReference type="Pfam" id="PF02701">
    <property type="entry name" value="Zn_ribbon_Dof"/>
    <property type="match status" value="1"/>
</dbReference>